<gene>
    <name evidence="13" type="ORF">SERLA73DRAFT_113328</name>
</gene>
<dbReference type="Pfam" id="PF16187">
    <property type="entry name" value="Peptidase_M16_M"/>
    <property type="match status" value="1"/>
</dbReference>
<keyword evidence="7" id="KW-0482">Metalloprotease</keyword>
<proteinExistence type="inferred from homology"/>
<dbReference type="AlphaFoldDB" id="F8Q7W9"/>
<evidence type="ECO:0008006" key="15">
    <source>
        <dbReference type="Google" id="ProtNLM"/>
    </source>
</evidence>
<evidence type="ECO:0000313" key="14">
    <source>
        <dbReference type="Proteomes" id="UP000008063"/>
    </source>
</evidence>
<evidence type="ECO:0000256" key="5">
    <source>
        <dbReference type="ARBA" id="ARBA00022801"/>
    </source>
</evidence>
<dbReference type="InterPro" id="IPR011765">
    <property type="entry name" value="Pept_M16_N"/>
</dbReference>
<dbReference type="Gene3D" id="3.30.830.10">
    <property type="entry name" value="Metalloenzyme, LuxS/M16 peptidase-like"/>
    <property type="match status" value="4"/>
</dbReference>
<evidence type="ECO:0000256" key="1">
    <source>
        <dbReference type="ARBA" id="ARBA00001947"/>
    </source>
</evidence>
<dbReference type="Pfam" id="PF00675">
    <property type="entry name" value="Peptidase_M16"/>
    <property type="match status" value="1"/>
</dbReference>
<comment type="cofactor">
    <cofactor evidence="1">
        <name>Zn(2+)</name>
        <dbReference type="ChEBI" id="CHEBI:29105"/>
    </cofactor>
</comment>
<dbReference type="STRING" id="936435.F8Q7W9"/>
<dbReference type="InterPro" id="IPR001431">
    <property type="entry name" value="Pept_M16_Zn_BS"/>
</dbReference>
<feature type="domain" description="Coenzyme PQQ synthesis protein F-like C-terminal lobe" evidence="12">
    <location>
        <begin position="810"/>
        <end position="909"/>
    </location>
</feature>
<evidence type="ECO:0000256" key="7">
    <source>
        <dbReference type="ARBA" id="ARBA00023049"/>
    </source>
</evidence>
<accession>F8Q7W9</accession>
<dbReference type="HOGENOM" id="CLU_004639_1_2_1"/>
<keyword evidence="14" id="KW-1185">Reference proteome</keyword>
<sequence length="1094" mass="125108">MDSDTHTQDYNEDWKQIPTHDSIPPYSIFTKPIEKASKDDKDYRIIRLENGVHAMVVHDEGTDKAAASMDVSVGFYLDPDDLPGLAHFCEHLMFMGTEQFPRENDYAEFLSKNNGSSNAYTTFSSTNYYFDVAAPALHPALTRFAAFFHSPLFSSSCTFREVNAVDSEFKQNIPNDSVRLAEVDKRLCKEGHPYKKFGCGNKQSLLHASDDDTVDAEGGPSGPELRRRLVEWWEEQYCAGRMKLCVIGKDSLDELSDMVSTLFSPIQNRKKHPFPLTNEHPYGPDELGTLIHVQSLAAIHAIQVTFPLKYQPPDWRYKHADLLSHFIGHEGPGSLCSYLKKKGWITTLDSGLSGSKGFDFFSITIMLTEDGFACYLSVLKYVFKFISLLKESSISSFHQSEVSKITRMLFDFADRVPQDSYAIWISRHLSWPAPPELTLTAPQTTWDWEDPEYEENVIKDLLSGFTLDKARVMLMARKEDHEKSGRVGVQWEKEPWFGAEYCVEKWEKYFIDQTKKTNDIEELHLPEPNPYIPKDLAVTKTDMPSPQKRPRLVHETSISSLWYKTDDQFWLPKSHATIEIRSPLANKSPRACVLTRLFVDIYVDAFEESTYNAELAGLSSTFGADSLGVYFVINGYTDKLSMLTQYLLKSIKSMKVNTERLEIMKDELQLDYKNFYLSSPHQVSGAVLNWSLREPYWSLEETLREVPDITAHELQDHITNLLSEVKVQTLLVGNMSEEDAISLIKMTEAILDSRPLSSPVFNKALIPLEKSNYVISKLNPNVDEPNCSITYYIHIGKRNDRRLRVTADILSQILSEPAFNILRTKEQLGYVVYCSERFLAGSAHFGLQVVVQSEKEPEFLEERVETFFEEMKGVIEEMDLDTFEEQKASLGKAWMETDKSLDEEVGRFWAQIETGHLDFCRREYDTAFLKNVTKDEVLDLFMRQVHPSSTTRSKLSVHLRSSMQERVSPTAAGAFESLVKDAKLAVKKIAWKQAFGDELPVVAEFRKYWEKVFTEANVDSAESTALFEKLPALVEQSPVENDSWKDFRKKVEYVEDLKKFRSLLGISDEPKSVAQWDEVVSKRYNGHLGGNNVL</sequence>
<dbReference type="PANTHER" id="PTHR43690:SF18">
    <property type="entry name" value="INSULIN-DEGRADING ENZYME-RELATED"/>
    <property type="match status" value="1"/>
</dbReference>
<comment type="similarity">
    <text evidence="2 8">Belongs to the peptidase M16 family.</text>
</comment>
<evidence type="ECO:0000256" key="2">
    <source>
        <dbReference type="ARBA" id="ARBA00007261"/>
    </source>
</evidence>
<feature type="domain" description="Peptidase M16 C-terminal" evidence="10">
    <location>
        <begin position="228"/>
        <end position="395"/>
    </location>
</feature>
<evidence type="ECO:0000259" key="10">
    <source>
        <dbReference type="Pfam" id="PF05193"/>
    </source>
</evidence>
<dbReference type="InterPro" id="IPR011249">
    <property type="entry name" value="Metalloenz_LuxS/M16"/>
</dbReference>
<dbReference type="FunCoup" id="F8Q7W9">
    <property type="interactions" value="411"/>
</dbReference>
<name>F8Q7W9_SERL3</name>
<dbReference type="GO" id="GO:0004222">
    <property type="term" value="F:metalloendopeptidase activity"/>
    <property type="evidence" value="ECO:0007669"/>
    <property type="project" value="InterPro"/>
</dbReference>
<feature type="domain" description="Peptidase M16 N-terminal" evidence="9">
    <location>
        <begin position="57"/>
        <end position="184"/>
    </location>
</feature>
<dbReference type="FunFam" id="3.30.830.10:FF:000005">
    <property type="entry name" value="nardilysin isoform X1"/>
    <property type="match status" value="1"/>
</dbReference>
<dbReference type="GO" id="GO:0005829">
    <property type="term" value="C:cytosol"/>
    <property type="evidence" value="ECO:0007669"/>
    <property type="project" value="TreeGrafter"/>
</dbReference>
<dbReference type="GO" id="GO:0005739">
    <property type="term" value="C:mitochondrion"/>
    <property type="evidence" value="ECO:0007669"/>
    <property type="project" value="TreeGrafter"/>
</dbReference>
<evidence type="ECO:0000256" key="3">
    <source>
        <dbReference type="ARBA" id="ARBA00022670"/>
    </source>
</evidence>
<dbReference type="InterPro" id="IPR007863">
    <property type="entry name" value="Peptidase_M16_C"/>
</dbReference>
<dbReference type="GO" id="GO:0046872">
    <property type="term" value="F:metal ion binding"/>
    <property type="evidence" value="ECO:0007669"/>
    <property type="project" value="UniProtKB-KW"/>
</dbReference>
<dbReference type="PROSITE" id="PS00143">
    <property type="entry name" value="INSULINASE"/>
    <property type="match status" value="1"/>
</dbReference>
<dbReference type="InterPro" id="IPR032632">
    <property type="entry name" value="Peptidase_M16_M"/>
</dbReference>
<feature type="domain" description="Peptidase M16 middle/third" evidence="11">
    <location>
        <begin position="410"/>
        <end position="704"/>
    </location>
</feature>
<dbReference type="eggNOG" id="KOG0959">
    <property type="taxonomic scope" value="Eukaryota"/>
</dbReference>
<dbReference type="Proteomes" id="UP000008063">
    <property type="component" value="Unassembled WGS sequence"/>
</dbReference>
<keyword evidence="4" id="KW-0479">Metal-binding</keyword>
<dbReference type="GO" id="GO:0051603">
    <property type="term" value="P:proteolysis involved in protein catabolic process"/>
    <property type="evidence" value="ECO:0007669"/>
    <property type="project" value="TreeGrafter"/>
</dbReference>
<protein>
    <recommendedName>
        <fullName evidence="15">Insulin-degrading enzyme</fullName>
    </recommendedName>
</protein>
<evidence type="ECO:0000256" key="8">
    <source>
        <dbReference type="RuleBase" id="RU004447"/>
    </source>
</evidence>
<dbReference type="Pfam" id="PF22456">
    <property type="entry name" value="PqqF-like_C_4"/>
    <property type="match status" value="1"/>
</dbReference>
<dbReference type="InterPro" id="IPR050626">
    <property type="entry name" value="Peptidase_M16"/>
</dbReference>
<dbReference type="Pfam" id="PF05193">
    <property type="entry name" value="Peptidase_M16_C"/>
    <property type="match status" value="1"/>
</dbReference>
<dbReference type="EMBL" id="GL945485">
    <property type="protein sequence ID" value="EGN95657.1"/>
    <property type="molecule type" value="Genomic_DNA"/>
</dbReference>
<evidence type="ECO:0000256" key="4">
    <source>
        <dbReference type="ARBA" id="ARBA00022723"/>
    </source>
</evidence>
<evidence type="ECO:0000259" key="11">
    <source>
        <dbReference type="Pfam" id="PF16187"/>
    </source>
</evidence>
<dbReference type="InParanoid" id="F8Q7W9"/>
<organism evidence="14">
    <name type="scientific">Serpula lacrymans var. lacrymans (strain S7.3)</name>
    <name type="common">Dry rot fungus</name>
    <dbReference type="NCBI Taxonomy" id="936435"/>
    <lineage>
        <taxon>Eukaryota</taxon>
        <taxon>Fungi</taxon>
        <taxon>Dikarya</taxon>
        <taxon>Basidiomycota</taxon>
        <taxon>Agaricomycotina</taxon>
        <taxon>Agaricomycetes</taxon>
        <taxon>Agaricomycetidae</taxon>
        <taxon>Boletales</taxon>
        <taxon>Coniophorineae</taxon>
        <taxon>Serpulaceae</taxon>
        <taxon>Serpula</taxon>
    </lineage>
</organism>
<dbReference type="InterPro" id="IPR054734">
    <property type="entry name" value="PqqF-like_C_4"/>
</dbReference>
<dbReference type="FunFam" id="3.30.830.10:FF:000012">
    <property type="entry name" value="Protease 3"/>
    <property type="match status" value="1"/>
</dbReference>
<keyword evidence="3" id="KW-0645">Protease</keyword>
<evidence type="ECO:0000313" key="13">
    <source>
        <dbReference type="EMBL" id="EGN95657.1"/>
    </source>
</evidence>
<keyword evidence="5" id="KW-0378">Hydrolase</keyword>
<reference evidence="14" key="1">
    <citation type="journal article" date="2011" name="Science">
        <title>The plant cell wall-decomposing machinery underlies the functional diversity of forest fungi.</title>
        <authorList>
            <person name="Eastwood D.C."/>
            <person name="Floudas D."/>
            <person name="Binder M."/>
            <person name="Majcherczyk A."/>
            <person name="Schneider P."/>
            <person name="Aerts A."/>
            <person name="Asiegbu F.O."/>
            <person name="Baker S.E."/>
            <person name="Barry K."/>
            <person name="Bendiksby M."/>
            <person name="Blumentritt M."/>
            <person name="Coutinho P.M."/>
            <person name="Cullen D."/>
            <person name="de Vries R.P."/>
            <person name="Gathman A."/>
            <person name="Goodell B."/>
            <person name="Henrissat B."/>
            <person name="Ihrmark K."/>
            <person name="Kauserud H."/>
            <person name="Kohler A."/>
            <person name="LaButti K."/>
            <person name="Lapidus A."/>
            <person name="Lavin J.L."/>
            <person name="Lee Y.-H."/>
            <person name="Lindquist E."/>
            <person name="Lilly W."/>
            <person name="Lucas S."/>
            <person name="Morin E."/>
            <person name="Murat C."/>
            <person name="Oguiza J.A."/>
            <person name="Park J."/>
            <person name="Pisabarro A.G."/>
            <person name="Riley R."/>
            <person name="Rosling A."/>
            <person name="Salamov A."/>
            <person name="Schmidt O."/>
            <person name="Schmutz J."/>
            <person name="Skrede I."/>
            <person name="Stenlid J."/>
            <person name="Wiebenga A."/>
            <person name="Xie X."/>
            <person name="Kuees U."/>
            <person name="Hibbett D.S."/>
            <person name="Hoffmeister D."/>
            <person name="Hoegberg N."/>
            <person name="Martin F."/>
            <person name="Grigoriev I.V."/>
            <person name="Watkinson S.C."/>
        </authorList>
    </citation>
    <scope>NUCLEOTIDE SEQUENCE [LARGE SCALE GENOMIC DNA]</scope>
    <source>
        <strain evidence="14">strain S7.3</strain>
    </source>
</reference>
<evidence type="ECO:0000259" key="9">
    <source>
        <dbReference type="Pfam" id="PF00675"/>
    </source>
</evidence>
<keyword evidence="6" id="KW-0862">Zinc</keyword>
<evidence type="ECO:0000259" key="12">
    <source>
        <dbReference type="Pfam" id="PF22456"/>
    </source>
</evidence>
<dbReference type="OMA" id="LQSDCWR"/>
<evidence type="ECO:0000256" key="6">
    <source>
        <dbReference type="ARBA" id="ARBA00022833"/>
    </source>
</evidence>
<dbReference type="PANTHER" id="PTHR43690">
    <property type="entry name" value="NARDILYSIN"/>
    <property type="match status" value="1"/>
</dbReference>
<dbReference type="OrthoDB" id="952271at2759"/>
<dbReference type="SUPFAM" id="SSF63411">
    <property type="entry name" value="LuxS/MPP-like metallohydrolase"/>
    <property type="match status" value="4"/>
</dbReference>
<dbReference type="GO" id="GO:0043171">
    <property type="term" value="P:peptide catabolic process"/>
    <property type="evidence" value="ECO:0007669"/>
    <property type="project" value="TreeGrafter"/>
</dbReference>